<dbReference type="EMBL" id="QJKJ01007164">
    <property type="protein sequence ID" value="RDX84055.1"/>
    <property type="molecule type" value="Genomic_DNA"/>
</dbReference>
<sequence length="187" mass="21025">MIDAASGGALIDKTPTTVRHLISSMASNTQQFRFRGAITNKVVNEVSSVDNLRVENQLTKLTSLVSQLAISQHQQIPQVKVCSICTSMEHFTNMCPTLQETESDNVELVGAIGGNQYDRQSYQTQSSPGQGQYVVPKFGLVPNMRASNHNYYQQPRLRYPAPLFQQQQQQIPTQNSSPSMEEWMRFQ</sequence>
<gene>
    <name evidence="2" type="ORF">CR513_34947</name>
</gene>
<dbReference type="OrthoDB" id="999762at2759"/>
<feature type="region of interest" description="Disordered" evidence="1">
    <location>
        <begin position="167"/>
        <end position="187"/>
    </location>
</feature>
<organism evidence="2 3">
    <name type="scientific">Mucuna pruriens</name>
    <name type="common">Velvet bean</name>
    <name type="synonym">Dolichos pruriens</name>
    <dbReference type="NCBI Taxonomy" id="157652"/>
    <lineage>
        <taxon>Eukaryota</taxon>
        <taxon>Viridiplantae</taxon>
        <taxon>Streptophyta</taxon>
        <taxon>Embryophyta</taxon>
        <taxon>Tracheophyta</taxon>
        <taxon>Spermatophyta</taxon>
        <taxon>Magnoliopsida</taxon>
        <taxon>eudicotyledons</taxon>
        <taxon>Gunneridae</taxon>
        <taxon>Pentapetalae</taxon>
        <taxon>rosids</taxon>
        <taxon>fabids</taxon>
        <taxon>Fabales</taxon>
        <taxon>Fabaceae</taxon>
        <taxon>Papilionoideae</taxon>
        <taxon>50 kb inversion clade</taxon>
        <taxon>NPAAA clade</taxon>
        <taxon>indigoferoid/millettioid clade</taxon>
        <taxon>Phaseoleae</taxon>
        <taxon>Mucuna</taxon>
    </lineage>
</organism>
<dbReference type="AlphaFoldDB" id="A0A371G0G4"/>
<protein>
    <submittedName>
        <fullName evidence="2">Uncharacterized protein</fullName>
    </submittedName>
</protein>
<evidence type="ECO:0000313" key="2">
    <source>
        <dbReference type="EMBL" id="RDX84055.1"/>
    </source>
</evidence>
<feature type="non-terminal residue" evidence="2">
    <location>
        <position position="1"/>
    </location>
</feature>
<name>A0A371G0G4_MUCPR</name>
<proteinExistence type="predicted"/>
<evidence type="ECO:0000256" key="1">
    <source>
        <dbReference type="SAM" id="MobiDB-lite"/>
    </source>
</evidence>
<reference evidence="2" key="1">
    <citation type="submission" date="2018-05" db="EMBL/GenBank/DDBJ databases">
        <title>Draft genome of Mucuna pruriens seed.</title>
        <authorList>
            <person name="Nnadi N.E."/>
            <person name="Vos R."/>
            <person name="Hasami M.H."/>
            <person name="Devisetty U.K."/>
            <person name="Aguiy J.C."/>
        </authorList>
    </citation>
    <scope>NUCLEOTIDE SEQUENCE [LARGE SCALE GENOMIC DNA]</scope>
    <source>
        <strain evidence="2">JCA_2017</strain>
    </source>
</reference>
<evidence type="ECO:0000313" key="3">
    <source>
        <dbReference type="Proteomes" id="UP000257109"/>
    </source>
</evidence>
<keyword evidence="3" id="KW-1185">Reference proteome</keyword>
<comment type="caution">
    <text evidence="2">The sequence shown here is derived from an EMBL/GenBank/DDBJ whole genome shotgun (WGS) entry which is preliminary data.</text>
</comment>
<accession>A0A371G0G4</accession>
<dbReference type="Proteomes" id="UP000257109">
    <property type="component" value="Unassembled WGS sequence"/>
</dbReference>